<feature type="compositionally biased region" description="Basic and acidic residues" evidence="1">
    <location>
        <begin position="91"/>
        <end position="111"/>
    </location>
</feature>
<keyword evidence="3" id="KW-1185">Reference proteome</keyword>
<name>A0A5C2SEH2_9APHY</name>
<reference evidence="2" key="1">
    <citation type="journal article" date="2018" name="Genome Biol. Evol.">
        <title>Genomics and development of Lentinus tigrinus, a white-rot wood-decaying mushroom with dimorphic fruiting bodies.</title>
        <authorList>
            <person name="Wu B."/>
            <person name="Xu Z."/>
            <person name="Knudson A."/>
            <person name="Carlson A."/>
            <person name="Chen N."/>
            <person name="Kovaka S."/>
            <person name="LaButti K."/>
            <person name="Lipzen A."/>
            <person name="Pennachio C."/>
            <person name="Riley R."/>
            <person name="Schakwitz W."/>
            <person name="Umezawa K."/>
            <person name="Ohm R.A."/>
            <person name="Grigoriev I.V."/>
            <person name="Nagy L.G."/>
            <person name="Gibbons J."/>
            <person name="Hibbett D."/>
        </authorList>
    </citation>
    <scope>NUCLEOTIDE SEQUENCE [LARGE SCALE GENOMIC DNA]</scope>
    <source>
        <strain evidence="2">ALCF2SS1-6</strain>
    </source>
</reference>
<dbReference type="EMBL" id="ML122261">
    <property type="protein sequence ID" value="RPD61647.1"/>
    <property type="molecule type" value="Genomic_DNA"/>
</dbReference>
<feature type="compositionally biased region" description="Low complexity" evidence="1">
    <location>
        <begin position="207"/>
        <end position="221"/>
    </location>
</feature>
<sequence length="295" mass="32638">MSGLEELFGICGACFLCCCCFEGLVQRNNFWCFMSCCNGSRYRVRGTRGGFCSCKRAMDDADFERTVEELYSTSKPVDISERSTHLVELQAVRRGDSSRRESGGDGDRQSRAVDTQPRRQASMEAPRRSRERSRSPMPVPLPEGEIEREREQAMLESRKDAKDRTRDWVAAHGQSSSTDIARPPSAYNPSRAHRPHRSEPTATPSLRPSDSQSQRQRPPSDAGRDRDGGLDDEMRGPPRLDIPTSLKPGAPRSAGPAQLPFDLGPAQSSTQAQAPSRSGSRDDHSGEGQRPARNC</sequence>
<evidence type="ECO:0000313" key="2">
    <source>
        <dbReference type="EMBL" id="RPD61647.1"/>
    </source>
</evidence>
<dbReference type="AlphaFoldDB" id="A0A5C2SEH2"/>
<dbReference type="OrthoDB" id="2754945at2759"/>
<organism evidence="2 3">
    <name type="scientific">Lentinus tigrinus ALCF2SS1-6</name>
    <dbReference type="NCBI Taxonomy" id="1328759"/>
    <lineage>
        <taxon>Eukaryota</taxon>
        <taxon>Fungi</taxon>
        <taxon>Dikarya</taxon>
        <taxon>Basidiomycota</taxon>
        <taxon>Agaricomycotina</taxon>
        <taxon>Agaricomycetes</taxon>
        <taxon>Polyporales</taxon>
        <taxon>Polyporaceae</taxon>
        <taxon>Lentinus</taxon>
    </lineage>
</organism>
<protein>
    <submittedName>
        <fullName evidence="2">Uncharacterized protein</fullName>
    </submittedName>
</protein>
<feature type="compositionally biased region" description="Basic and acidic residues" evidence="1">
    <location>
        <begin position="222"/>
        <end position="238"/>
    </location>
</feature>
<feature type="compositionally biased region" description="Basic and acidic residues" evidence="1">
    <location>
        <begin position="125"/>
        <end position="134"/>
    </location>
</feature>
<accession>A0A5C2SEH2</accession>
<feature type="compositionally biased region" description="Basic and acidic residues" evidence="1">
    <location>
        <begin position="145"/>
        <end position="169"/>
    </location>
</feature>
<feature type="region of interest" description="Disordered" evidence="1">
    <location>
        <begin position="91"/>
        <end position="295"/>
    </location>
</feature>
<evidence type="ECO:0000313" key="3">
    <source>
        <dbReference type="Proteomes" id="UP000313359"/>
    </source>
</evidence>
<gene>
    <name evidence="2" type="ORF">L227DRAFT_574142</name>
</gene>
<feature type="compositionally biased region" description="Polar residues" evidence="1">
    <location>
        <begin position="266"/>
        <end position="278"/>
    </location>
</feature>
<dbReference type="Proteomes" id="UP000313359">
    <property type="component" value="Unassembled WGS sequence"/>
</dbReference>
<proteinExistence type="predicted"/>
<evidence type="ECO:0000256" key="1">
    <source>
        <dbReference type="SAM" id="MobiDB-lite"/>
    </source>
</evidence>